<evidence type="ECO:0000256" key="3">
    <source>
        <dbReference type="ARBA" id="ARBA00022475"/>
    </source>
</evidence>
<sequence length="139" mass="16535">MKGKISLLLLLMRFILYIMDIISDIYVTVQYYQNGETWWCSITLIFVIVPHLIINTYTAHTNVGLFFLTPFQAFLLWIFQISILVSFKQEFNRWKKERKEDKVHDLQEMTTNMSLKMIHTFICLAEAFAESAPQWCLQN</sequence>
<keyword evidence="3" id="KW-1003">Cell membrane</keyword>
<gene>
    <name evidence="8" type="ORF">PACLA_8A046942</name>
</gene>
<keyword evidence="4 7" id="KW-0812">Transmembrane</keyword>
<dbReference type="InterPro" id="IPR018629">
    <property type="entry name" value="XK-rel"/>
</dbReference>
<feature type="transmembrane region" description="Helical" evidence="7">
    <location>
        <begin position="38"/>
        <end position="57"/>
    </location>
</feature>
<evidence type="ECO:0000256" key="4">
    <source>
        <dbReference type="ARBA" id="ARBA00022692"/>
    </source>
</evidence>
<feature type="transmembrane region" description="Helical" evidence="7">
    <location>
        <begin position="6"/>
        <end position="26"/>
    </location>
</feature>
<dbReference type="GO" id="GO:0005886">
    <property type="term" value="C:plasma membrane"/>
    <property type="evidence" value="ECO:0007669"/>
    <property type="project" value="UniProtKB-SubCell"/>
</dbReference>
<comment type="similarity">
    <text evidence="2 7">Belongs to the XK family.</text>
</comment>
<feature type="transmembrane region" description="Helical" evidence="7">
    <location>
        <begin position="63"/>
        <end position="87"/>
    </location>
</feature>
<dbReference type="Proteomes" id="UP001152795">
    <property type="component" value="Unassembled WGS sequence"/>
</dbReference>
<protein>
    <recommendedName>
        <fullName evidence="7">XK-related protein</fullName>
    </recommendedName>
</protein>
<name>A0A7D9EMT5_PARCT</name>
<evidence type="ECO:0000256" key="6">
    <source>
        <dbReference type="ARBA" id="ARBA00023136"/>
    </source>
</evidence>
<dbReference type="OrthoDB" id="5974093at2759"/>
<evidence type="ECO:0000256" key="7">
    <source>
        <dbReference type="RuleBase" id="RU910716"/>
    </source>
</evidence>
<evidence type="ECO:0000313" key="9">
    <source>
        <dbReference type="Proteomes" id="UP001152795"/>
    </source>
</evidence>
<dbReference type="PANTHER" id="PTHR16024:SF6">
    <property type="entry name" value="XK-RELATED PROTEIN"/>
    <property type="match status" value="1"/>
</dbReference>
<accession>A0A7D9EMT5</accession>
<keyword evidence="6 7" id="KW-0472">Membrane</keyword>
<dbReference type="InterPro" id="IPR050895">
    <property type="entry name" value="XK-related_scramblase"/>
</dbReference>
<dbReference type="PANTHER" id="PTHR16024">
    <property type="entry name" value="XK-RELATED PROTEIN"/>
    <property type="match status" value="1"/>
</dbReference>
<dbReference type="Pfam" id="PF09815">
    <property type="entry name" value="XK-related"/>
    <property type="match status" value="1"/>
</dbReference>
<evidence type="ECO:0000256" key="2">
    <source>
        <dbReference type="ARBA" id="ARBA00008789"/>
    </source>
</evidence>
<proteinExistence type="inferred from homology"/>
<evidence type="ECO:0000256" key="1">
    <source>
        <dbReference type="ARBA" id="ARBA00004651"/>
    </source>
</evidence>
<comment type="caution">
    <text evidence="8">The sequence shown here is derived from an EMBL/GenBank/DDBJ whole genome shotgun (WGS) entry which is preliminary data.</text>
</comment>
<organism evidence="8 9">
    <name type="scientific">Paramuricea clavata</name>
    <name type="common">Red gorgonian</name>
    <name type="synonym">Violescent sea-whip</name>
    <dbReference type="NCBI Taxonomy" id="317549"/>
    <lineage>
        <taxon>Eukaryota</taxon>
        <taxon>Metazoa</taxon>
        <taxon>Cnidaria</taxon>
        <taxon>Anthozoa</taxon>
        <taxon>Octocorallia</taxon>
        <taxon>Malacalcyonacea</taxon>
        <taxon>Plexauridae</taxon>
        <taxon>Paramuricea</taxon>
    </lineage>
</organism>
<comment type="subcellular location">
    <subcellularLocation>
        <location evidence="1">Cell membrane</location>
        <topology evidence="1">Multi-pass membrane protein</topology>
    </subcellularLocation>
    <subcellularLocation>
        <location evidence="7">Membrane</location>
        <topology evidence="7">Multi-pass membrane protein</topology>
    </subcellularLocation>
</comment>
<keyword evidence="9" id="KW-1185">Reference proteome</keyword>
<keyword evidence="5 7" id="KW-1133">Transmembrane helix</keyword>
<evidence type="ECO:0000313" key="8">
    <source>
        <dbReference type="EMBL" id="CAB4012776.1"/>
    </source>
</evidence>
<reference evidence="8" key="1">
    <citation type="submission" date="2020-04" db="EMBL/GenBank/DDBJ databases">
        <authorList>
            <person name="Alioto T."/>
            <person name="Alioto T."/>
            <person name="Gomez Garrido J."/>
        </authorList>
    </citation>
    <scope>NUCLEOTIDE SEQUENCE</scope>
    <source>
        <strain evidence="8">A484AB</strain>
    </source>
</reference>
<dbReference type="EMBL" id="CACRXK020007627">
    <property type="protein sequence ID" value="CAB4012776.1"/>
    <property type="molecule type" value="Genomic_DNA"/>
</dbReference>
<evidence type="ECO:0000256" key="5">
    <source>
        <dbReference type="ARBA" id="ARBA00022989"/>
    </source>
</evidence>
<dbReference type="AlphaFoldDB" id="A0A7D9EMT5"/>